<evidence type="ECO:0000313" key="2">
    <source>
        <dbReference type="Proteomes" id="UP001556617"/>
    </source>
</evidence>
<gene>
    <name evidence="1" type="ORF">AB3K24_07900</name>
</gene>
<name>A0ABV3S489_9LACO</name>
<accession>A0ABV3S489</accession>
<dbReference type="Gene3D" id="1.10.150.240">
    <property type="entry name" value="Putative phosphatase, domain 2"/>
    <property type="match status" value="1"/>
</dbReference>
<dbReference type="SUPFAM" id="SSF56784">
    <property type="entry name" value="HAD-like"/>
    <property type="match status" value="1"/>
</dbReference>
<dbReference type="InterPro" id="IPR036412">
    <property type="entry name" value="HAD-like_sf"/>
</dbReference>
<dbReference type="InterPro" id="IPR023198">
    <property type="entry name" value="PGP-like_dom2"/>
</dbReference>
<dbReference type="Gene3D" id="3.40.50.1000">
    <property type="entry name" value="HAD superfamily/HAD-like"/>
    <property type="match status" value="1"/>
</dbReference>
<dbReference type="EMBL" id="JBFPER010000001">
    <property type="protein sequence ID" value="MEX0381274.1"/>
    <property type="molecule type" value="Genomic_DNA"/>
</dbReference>
<sequence length="58" mass="6901">MIKNIIFDLDDTLLDFKRGEYEGVRDILESQHVPNLEVAFEYYLAMVHKSRIRTKISE</sequence>
<evidence type="ECO:0000313" key="1">
    <source>
        <dbReference type="EMBL" id="MEX0381274.1"/>
    </source>
</evidence>
<keyword evidence="2" id="KW-1185">Reference proteome</keyword>
<reference evidence="1 2" key="1">
    <citation type="submission" date="2024-07" db="EMBL/GenBank/DDBJ databases">
        <authorList>
            <person name="Yun M."/>
        </authorList>
    </citation>
    <scope>NUCLEOTIDE SEQUENCE [LARGE SCALE GENOMIC DNA]</scope>
    <source>
        <strain evidence="1 2">MS01</strain>
    </source>
</reference>
<comment type="caution">
    <text evidence="1">The sequence shown here is derived from an EMBL/GenBank/DDBJ whole genome shotgun (WGS) entry which is preliminary data.</text>
</comment>
<organism evidence="1 2">
    <name type="scientific">Leuconostoc aquikimchii</name>
    <dbReference type="NCBI Taxonomy" id="3236804"/>
    <lineage>
        <taxon>Bacteria</taxon>
        <taxon>Bacillati</taxon>
        <taxon>Bacillota</taxon>
        <taxon>Bacilli</taxon>
        <taxon>Lactobacillales</taxon>
        <taxon>Lactobacillaceae</taxon>
        <taxon>Leuconostoc</taxon>
    </lineage>
</organism>
<dbReference type="InterPro" id="IPR023214">
    <property type="entry name" value="HAD_sf"/>
</dbReference>
<protein>
    <submittedName>
        <fullName evidence="1">Uncharacterized protein</fullName>
    </submittedName>
</protein>
<dbReference type="Proteomes" id="UP001556617">
    <property type="component" value="Unassembled WGS sequence"/>
</dbReference>
<proteinExistence type="predicted"/>